<dbReference type="PANTHER" id="PTHR30055">
    <property type="entry name" value="HTH-TYPE TRANSCRIPTIONAL REGULATOR RUTR"/>
    <property type="match status" value="1"/>
</dbReference>
<keyword evidence="3" id="KW-0804">Transcription</keyword>
<evidence type="ECO:0000259" key="5">
    <source>
        <dbReference type="PROSITE" id="PS50977"/>
    </source>
</evidence>
<dbReference type="Pfam" id="PF00440">
    <property type="entry name" value="TetR_N"/>
    <property type="match status" value="1"/>
</dbReference>
<reference evidence="6 7" key="1">
    <citation type="submission" date="2017-09" db="EMBL/GenBank/DDBJ databases">
        <title>Depth-based differentiation of microbial function through sediment-hosted aquifers and enrichment of novel symbionts in the deep terrestrial subsurface.</title>
        <authorList>
            <person name="Probst A.J."/>
            <person name="Ladd B."/>
            <person name="Jarett J.K."/>
            <person name="Geller-Mcgrath D.E."/>
            <person name="Sieber C.M."/>
            <person name="Emerson J.B."/>
            <person name="Anantharaman K."/>
            <person name="Thomas B.C."/>
            <person name="Malmstrom R."/>
            <person name="Stieglmeier M."/>
            <person name="Klingl A."/>
            <person name="Woyke T."/>
            <person name="Ryan C.M."/>
            <person name="Banfield J.F."/>
        </authorList>
    </citation>
    <scope>NUCLEOTIDE SEQUENCE [LARGE SCALE GENOMIC DNA]</scope>
    <source>
        <strain evidence="6">CG17_big_fil_post_rev_8_21_14_2_50_48_46</strain>
    </source>
</reference>
<organism evidence="6 7">
    <name type="scientific">bacterium (Candidatus Blackallbacteria) CG17_big_fil_post_rev_8_21_14_2_50_48_46</name>
    <dbReference type="NCBI Taxonomy" id="2014261"/>
    <lineage>
        <taxon>Bacteria</taxon>
        <taxon>Candidatus Blackallbacteria</taxon>
    </lineage>
</organism>
<proteinExistence type="predicted"/>
<dbReference type="InterPro" id="IPR001647">
    <property type="entry name" value="HTH_TetR"/>
</dbReference>
<evidence type="ECO:0000256" key="4">
    <source>
        <dbReference type="PROSITE-ProRule" id="PRU00335"/>
    </source>
</evidence>
<dbReference type="Proteomes" id="UP000231019">
    <property type="component" value="Unassembled WGS sequence"/>
</dbReference>
<dbReference type="InterPro" id="IPR025722">
    <property type="entry name" value="TetR"/>
</dbReference>
<protein>
    <recommendedName>
        <fullName evidence="5">HTH tetR-type domain-containing protein</fullName>
    </recommendedName>
</protein>
<name>A0A2M7G322_9BACT</name>
<comment type="caution">
    <text evidence="6">The sequence shown here is derived from an EMBL/GenBank/DDBJ whole genome shotgun (WGS) entry which is preliminary data.</text>
</comment>
<keyword evidence="1" id="KW-0805">Transcription regulation</keyword>
<accession>A0A2M7G322</accession>
<evidence type="ECO:0000256" key="1">
    <source>
        <dbReference type="ARBA" id="ARBA00023015"/>
    </source>
</evidence>
<dbReference type="InterPro" id="IPR050109">
    <property type="entry name" value="HTH-type_TetR-like_transc_reg"/>
</dbReference>
<evidence type="ECO:0000256" key="2">
    <source>
        <dbReference type="ARBA" id="ARBA00023125"/>
    </source>
</evidence>
<dbReference type="Gene3D" id="1.10.357.10">
    <property type="entry name" value="Tetracycline Repressor, domain 2"/>
    <property type="match status" value="1"/>
</dbReference>
<dbReference type="GO" id="GO:0000976">
    <property type="term" value="F:transcription cis-regulatory region binding"/>
    <property type="evidence" value="ECO:0007669"/>
    <property type="project" value="TreeGrafter"/>
</dbReference>
<evidence type="ECO:0000313" key="7">
    <source>
        <dbReference type="Proteomes" id="UP000231019"/>
    </source>
</evidence>
<dbReference type="PROSITE" id="PS50977">
    <property type="entry name" value="HTH_TETR_2"/>
    <property type="match status" value="1"/>
</dbReference>
<feature type="DNA-binding region" description="H-T-H motif" evidence="4">
    <location>
        <begin position="24"/>
        <end position="43"/>
    </location>
</feature>
<sequence>MKTKAKILAQTLVLFNAEGHEKVTTRQIALALGISQGHLCYHFPHKQDLVMALYQQLVVEFDQTLRALQVREFSFLDAFQKTYRMLEIQYRYQFLMHDFVSIMRTYPEIKAHFRALQEVRQAELRQIFKLLNARGWALLPLDSPAFSRLVEHYFIVGNAWMSEATILRDDAEPQRLLHYTELLLGLLYPWLTAEGREAFELGQAQFMARLALEKS</sequence>
<dbReference type="EMBL" id="PFFQ01000040">
    <property type="protein sequence ID" value="PIW16151.1"/>
    <property type="molecule type" value="Genomic_DNA"/>
</dbReference>
<dbReference type="AlphaFoldDB" id="A0A2M7G322"/>
<dbReference type="InterPro" id="IPR009057">
    <property type="entry name" value="Homeodomain-like_sf"/>
</dbReference>
<feature type="domain" description="HTH tetR-type" evidence="5">
    <location>
        <begin position="1"/>
        <end position="61"/>
    </location>
</feature>
<dbReference type="SUPFAM" id="SSF46689">
    <property type="entry name" value="Homeodomain-like"/>
    <property type="match status" value="1"/>
</dbReference>
<dbReference type="GO" id="GO:0003700">
    <property type="term" value="F:DNA-binding transcription factor activity"/>
    <property type="evidence" value="ECO:0007669"/>
    <property type="project" value="TreeGrafter"/>
</dbReference>
<keyword evidence="2 4" id="KW-0238">DNA-binding</keyword>
<evidence type="ECO:0000313" key="6">
    <source>
        <dbReference type="EMBL" id="PIW16151.1"/>
    </source>
</evidence>
<dbReference type="PANTHER" id="PTHR30055:SF234">
    <property type="entry name" value="HTH-TYPE TRANSCRIPTIONAL REGULATOR BETI"/>
    <property type="match status" value="1"/>
</dbReference>
<dbReference type="Pfam" id="PF13972">
    <property type="entry name" value="TetR"/>
    <property type="match status" value="1"/>
</dbReference>
<gene>
    <name evidence="6" type="ORF">COW36_14400</name>
</gene>
<evidence type="ECO:0000256" key="3">
    <source>
        <dbReference type="ARBA" id="ARBA00023163"/>
    </source>
</evidence>